<dbReference type="InterPro" id="IPR029044">
    <property type="entry name" value="Nucleotide-diphossugar_trans"/>
</dbReference>
<evidence type="ECO:0000256" key="4">
    <source>
        <dbReference type="SAM" id="Phobius"/>
    </source>
</evidence>
<reference evidence="6 7" key="1">
    <citation type="submission" date="2018-08" db="EMBL/GenBank/DDBJ databases">
        <title>A genome reference for cultivated species of the human gut microbiota.</title>
        <authorList>
            <person name="Zou Y."/>
            <person name="Xue W."/>
            <person name="Luo G."/>
        </authorList>
    </citation>
    <scope>NUCLEOTIDE SEQUENCE [LARGE SCALE GENOMIC DNA]</scope>
    <source>
        <strain evidence="6 7">OM05-15BH</strain>
    </source>
</reference>
<keyword evidence="4" id="KW-0472">Membrane</keyword>
<dbReference type="Pfam" id="PF00535">
    <property type="entry name" value="Glycos_transf_2"/>
    <property type="match status" value="1"/>
</dbReference>
<feature type="domain" description="Glycosyltransferase 2-like" evidence="5">
    <location>
        <begin position="9"/>
        <end position="149"/>
    </location>
</feature>
<keyword evidence="3 6" id="KW-0808">Transferase</keyword>
<name>A0A3E5BCH7_9BACE</name>
<keyword evidence="2" id="KW-0328">Glycosyltransferase</keyword>
<dbReference type="SUPFAM" id="SSF53448">
    <property type="entry name" value="Nucleotide-diphospho-sugar transferases"/>
    <property type="match status" value="1"/>
</dbReference>
<dbReference type="GO" id="GO:0016757">
    <property type="term" value="F:glycosyltransferase activity"/>
    <property type="evidence" value="ECO:0007669"/>
    <property type="project" value="UniProtKB-KW"/>
</dbReference>
<evidence type="ECO:0000256" key="2">
    <source>
        <dbReference type="ARBA" id="ARBA00022676"/>
    </source>
</evidence>
<comment type="similarity">
    <text evidence="1">Belongs to the glycosyltransferase 2 family.</text>
</comment>
<sequence>MFEDYKIAVLLPVYKKDKPTYLSIAIDSILGQTYSNIRLFIGVDGPVNKELEMCLLKYEALEKVCITRFLENRGLAVVLNDLITLCRREGFDYIARMDADDIALPDRFKEQMYYLLLHDEIDVVGGAIEEIDETGTLRGKRIVYPLEPEACRSFFAYRNPLAHPAVLFRYRFFEKTGCFYRPEYRQNQDTLLWYDGLLKKCNIANVPNVVLHFRMTNDLFKKRRNGFAFAKKSLKDRFMINKGLGYGLYANLFAIMIFLITISPVWLKKLAYRVR</sequence>
<evidence type="ECO:0000313" key="6">
    <source>
        <dbReference type="EMBL" id="RGN35266.1"/>
    </source>
</evidence>
<protein>
    <submittedName>
        <fullName evidence="6">Glycosyltransferase</fullName>
    </submittedName>
</protein>
<evidence type="ECO:0000256" key="3">
    <source>
        <dbReference type="ARBA" id="ARBA00022679"/>
    </source>
</evidence>
<dbReference type="InterPro" id="IPR050834">
    <property type="entry name" value="Glycosyltransf_2"/>
</dbReference>
<dbReference type="InterPro" id="IPR001173">
    <property type="entry name" value="Glyco_trans_2-like"/>
</dbReference>
<feature type="transmembrane region" description="Helical" evidence="4">
    <location>
        <begin position="246"/>
        <end position="267"/>
    </location>
</feature>
<accession>A0A3E5BCH7</accession>
<organism evidence="6 7">
    <name type="scientific">Bacteroides oleiciplenus</name>
    <dbReference type="NCBI Taxonomy" id="626931"/>
    <lineage>
        <taxon>Bacteria</taxon>
        <taxon>Pseudomonadati</taxon>
        <taxon>Bacteroidota</taxon>
        <taxon>Bacteroidia</taxon>
        <taxon>Bacteroidales</taxon>
        <taxon>Bacteroidaceae</taxon>
        <taxon>Bacteroides</taxon>
    </lineage>
</organism>
<dbReference type="RefSeq" id="WP_117724318.1">
    <property type="nucleotide sequence ID" value="NZ_QSUL01000007.1"/>
</dbReference>
<keyword evidence="4" id="KW-0812">Transmembrane</keyword>
<dbReference type="EMBL" id="QSUL01000007">
    <property type="protein sequence ID" value="RGN35266.1"/>
    <property type="molecule type" value="Genomic_DNA"/>
</dbReference>
<dbReference type="PANTHER" id="PTHR43685:SF5">
    <property type="entry name" value="GLYCOSYLTRANSFERASE EPSE-RELATED"/>
    <property type="match status" value="1"/>
</dbReference>
<dbReference type="Gene3D" id="3.90.550.10">
    <property type="entry name" value="Spore Coat Polysaccharide Biosynthesis Protein SpsA, Chain A"/>
    <property type="match status" value="1"/>
</dbReference>
<evidence type="ECO:0000256" key="1">
    <source>
        <dbReference type="ARBA" id="ARBA00006739"/>
    </source>
</evidence>
<dbReference type="Proteomes" id="UP000260983">
    <property type="component" value="Unassembled WGS sequence"/>
</dbReference>
<proteinExistence type="inferred from homology"/>
<dbReference type="AlphaFoldDB" id="A0A3E5BCH7"/>
<comment type="caution">
    <text evidence="6">The sequence shown here is derived from an EMBL/GenBank/DDBJ whole genome shotgun (WGS) entry which is preliminary data.</text>
</comment>
<keyword evidence="4" id="KW-1133">Transmembrane helix</keyword>
<evidence type="ECO:0000313" key="7">
    <source>
        <dbReference type="Proteomes" id="UP000260983"/>
    </source>
</evidence>
<evidence type="ECO:0000259" key="5">
    <source>
        <dbReference type="Pfam" id="PF00535"/>
    </source>
</evidence>
<dbReference type="PANTHER" id="PTHR43685">
    <property type="entry name" value="GLYCOSYLTRANSFERASE"/>
    <property type="match status" value="1"/>
</dbReference>
<gene>
    <name evidence="6" type="ORF">DXB65_11580</name>
</gene>